<gene>
    <name evidence="1" type="ORF">T07_8129</name>
</gene>
<evidence type="ECO:0000313" key="2">
    <source>
        <dbReference type="Proteomes" id="UP000054630"/>
    </source>
</evidence>
<keyword evidence="2" id="KW-1185">Reference proteome</keyword>
<comment type="caution">
    <text evidence="1">The sequence shown here is derived from an EMBL/GenBank/DDBJ whole genome shotgun (WGS) entry which is preliminary data.</text>
</comment>
<dbReference type="OrthoDB" id="5912910at2759"/>
<sequence length="61" mass="7297">MKMLNKEKHLGRSMLYSKIGTNLLTRFSPQTSANFWTLFRCENFSLFPKFPTKQKYNFVTK</sequence>
<accession>A0A0V0SIQ1</accession>
<protein>
    <submittedName>
        <fullName evidence="1">Uncharacterized protein</fullName>
    </submittedName>
</protein>
<organism evidence="1 2">
    <name type="scientific">Trichinella nelsoni</name>
    <dbReference type="NCBI Taxonomy" id="6336"/>
    <lineage>
        <taxon>Eukaryota</taxon>
        <taxon>Metazoa</taxon>
        <taxon>Ecdysozoa</taxon>
        <taxon>Nematoda</taxon>
        <taxon>Enoplea</taxon>
        <taxon>Dorylaimia</taxon>
        <taxon>Trichinellida</taxon>
        <taxon>Trichinellidae</taxon>
        <taxon>Trichinella</taxon>
    </lineage>
</organism>
<proteinExistence type="predicted"/>
<evidence type="ECO:0000313" key="1">
    <source>
        <dbReference type="EMBL" id="KRX26644.1"/>
    </source>
</evidence>
<dbReference type="Proteomes" id="UP000054630">
    <property type="component" value="Unassembled WGS sequence"/>
</dbReference>
<reference evidence="1 2" key="1">
    <citation type="submission" date="2015-01" db="EMBL/GenBank/DDBJ databases">
        <title>Evolution of Trichinella species and genotypes.</title>
        <authorList>
            <person name="Korhonen P.K."/>
            <person name="Edoardo P."/>
            <person name="Giuseppe L.R."/>
            <person name="Gasser R.B."/>
        </authorList>
    </citation>
    <scope>NUCLEOTIDE SEQUENCE [LARGE SCALE GENOMIC DNA]</scope>
    <source>
        <strain evidence="1">ISS37</strain>
    </source>
</reference>
<dbReference type="AlphaFoldDB" id="A0A0V0SIQ1"/>
<name>A0A0V0SIQ1_9BILA</name>
<dbReference type="EMBL" id="JYDL01000006">
    <property type="protein sequence ID" value="KRX26644.1"/>
    <property type="molecule type" value="Genomic_DNA"/>
</dbReference>